<name>A0ABW3HVJ6_9BACL</name>
<evidence type="ECO:0000313" key="1">
    <source>
        <dbReference type="EMBL" id="MFD0961557.1"/>
    </source>
</evidence>
<dbReference type="EMBL" id="JBHTJZ010000054">
    <property type="protein sequence ID" value="MFD0961557.1"/>
    <property type="molecule type" value="Genomic_DNA"/>
</dbReference>
<keyword evidence="2" id="KW-1185">Reference proteome</keyword>
<dbReference type="Gene3D" id="3.40.50.300">
    <property type="entry name" value="P-loop containing nucleotide triphosphate hydrolases"/>
    <property type="match status" value="1"/>
</dbReference>
<dbReference type="InterPro" id="IPR027417">
    <property type="entry name" value="P-loop_NTPase"/>
</dbReference>
<evidence type="ECO:0000313" key="2">
    <source>
        <dbReference type="Proteomes" id="UP001596989"/>
    </source>
</evidence>
<proteinExistence type="predicted"/>
<dbReference type="Proteomes" id="UP001596989">
    <property type="component" value="Unassembled WGS sequence"/>
</dbReference>
<protein>
    <submittedName>
        <fullName evidence="1">NACHT domain-containing protein</fullName>
    </submittedName>
</protein>
<reference evidence="2" key="1">
    <citation type="journal article" date="2019" name="Int. J. Syst. Evol. Microbiol.">
        <title>The Global Catalogue of Microorganisms (GCM) 10K type strain sequencing project: providing services to taxonomists for standard genome sequencing and annotation.</title>
        <authorList>
            <consortium name="The Broad Institute Genomics Platform"/>
            <consortium name="The Broad Institute Genome Sequencing Center for Infectious Disease"/>
            <person name="Wu L."/>
            <person name="Ma J."/>
        </authorList>
    </citation>
    <scope>NUCLEOTIDE SEQUENCE [LARGE SCALE GENOMIC DNA]</scope>
    <source>
        <strain evidence="2">CCUG 59129</strain>
    </source>
</reference>
<dbReference type="RefSeq" id="WP_377567241.1">
    <property type="nucleotide sequence ID" value="NZ_JBHTJZ010000054.1"/>
</dbReference>
<organism evidence="1 2">
    <name type="scientific">Paenibacillus chungangensis</name>
    <dbReference type="NCBI Taxonomy" id="696535"/>
    <lineage>
        <taxon>Bacteria</taxon>
        <taxon>Bacillati</taxon>
        <taxon>Bacillota</taxon>
        <taxon>Bacilli</taxon>
        <taxon>Bacillales</taxon>
        <taxon>Paenibacillaceae</taxon>
        <taxon>Paenibacillus</taxon>
    </lineage>
</organism>
<accession>A0ABW3HVJ6</accession>
<comment type="caution">
    <text evidence="1">The sequence shown here is derived from an EMBL/GenBank/DDBJ whole genome shotgun (WGS) entry which is preliminary data.</text>
</comment>
<gene>
    <name evidence="1" type="ORF">ACFQ2I_19595</name>
</gene>
<sequence>MYDRRRVFDRALSVAPDGRAHYMLELKKENSDAKKNIEIKKKIGTQMKDEINSKLISYIAPDTHAPKDINSIYVSPLISTEPENANNSDNENFEELHDLLNNQDNILFVGRKEIGKSTLINYICDYYLIGTGHEDKIPIVLDYKDLPKGKNVFEKAITSFLLDKNVNELDIESTLSQGQFVILIDDFNVKDKPKIIKLMEFYNKYNKNRFIFTMNEDILETIKIAEVSEFSLPRKLYYLYSYRRNQVRHLVEKWYWTLSKDEQDIVLESVIKTQRLVGLPKNPLTFSLLLSIYEKQSNYVPINEANLVDKFVKSILELPIIDEIKYETIDYTIKSDFLSYIASLMSQYEAKCLGELEFDRMSIEYFSSKGLDYVNIEKFKTHFFKKGILEKYENKVYFRFMCFNELFMAKYISENVDFKKSILTKENLLNFKHELIYYSGLNRKSTDVLMFVEQRLNEIFEPINDHIDIQQFCELSVGKSLADQFEDRESFSEKMEEIQLADETKDKLLDSPESTSEYYNQTRIKRDNQNELIDTIELYANLIRNSELISKDMKKESLKNSINKYSKLIVLLYTFLFDRIEDIFNDINDKNIEESKYKYLLTTGLPLIVQNLMVMHLGSPKLKTILEESFKEVPTDLERFLIVCLYGDLRLEEYLSLYDTFIRTNKSKLLIEATIMKLMFYRLFHHRKPYQEKQLLSLLADLTIKKTGTGKTHKSRIMLNIEKKGKMNKLNEEVI</sequence>
<dbReference type="SUPFAM" id="SSF52540">
    <property type="entry name" value="P-loop containing nucleoside triphosphate hydrolases"/>
    <property type="match status" value="1"/>
</dbReference>